<protein>
    <submittedName>
        <fullName evidence="1">Uncharacterized protein</fullName>
    </submittedName>
</protein>
<gene>
    <name evidence="1" type="ORF">A2975_01150</name>
</gene>
<sequence length="72" mass="8728">MATYKKNIAITYKHEQSDEAELLLDETFDSIFEWLIGEQKQLRRYFQSKKFKMLVKRLKKQESILADYLSIH</sequence>
<comment type="caution">
    <text evidence="1">The sequence shown here is derived from an EMBL/GenBank/DDBJ whole genome shotgun (WGS) entry which is preliminary data.</text>
</comment>
<proteinExistence type="predicted"/>
<dbReference type="Proteomes" id="UP000178429">
    <property type="component" value="Unassembled WGS sequence"/>
</dbReference>
<reference evidence="1 2" key="1">
    <citation type="journal article" date="2016" name="Nat. Commun.">
        <title>Thousands of microbial genomes shed light on interconnected biogeochemical processes in an aquifer system.</title>
        <authorList>
            <person name="Anantharaman K."/>
            <person name="Brown C.T."/>
            <person name="Hug L.A."/>
            <person name="Sharon I."/>
            <person name="Castelle C.J."/>
            <person name="Probst A.J."/>
            <person name="Thomas B.C."/>
            <person name="Singh A."/>
            <person name="Wilkins M.J."/>
            <person name="Karaoz U."/>
            <person name="Brodie E.L."/>
            <person name="Williams K.H."/>
            <person name="Hubbard S.S."/>
            <person name="Banfield J.F."/>
        </authorList>
    </citation>
    <scope>NUCLEOTIDE SEQUENCE [LARGE SCALE GENOMIC DNA]</scope>
</reference>
<evidence type="ECO:0000313" key="2">
    <source>
        <dbReference type="Proteomes" id="UP000178429"/>
    </source>
</evidence>
<organism evidence="1 2">
    <name type="scientific">Candidatus Woesebacteria bacterium RIFCSPLOWO2_01_FULL_44_14</name>
    <dbReference type="NCBI Taxonomy" id="1802525"/>
    <lineage>
        <taxon>Bacteria</taxon>
        <taxon>Candidatus Woeseibacteriota</taxon>
    </lineage>
</organism>
<accession>A0A1F8C5B4</accession>
<dbReference type="STRING" id="1802525.A2975_01150"/>
<dbReference type="AlphaFoldDB" id="A0A1F8C5B4"/>
<dbReference type="EMBL" id="MGHL01000001">
    <property type="protein sequence ID" value="OGM70865.1"/>
    <property type="molecule type" value="Genomic_DNA"/>
</dbReference>
<evidence type="ECO:0000313" key="1">
    <source>
        <dbReference type="EMBL" id="OGM70865.1"/>
    </source>
</evidence>
<name>A0A1F8C5B4_9BACT</name>